<evidence type="ECO:0000256" key="2">
    <source>
        <dbReference type="ARBA" id="ARBA00010280"/>
    </source>
</evidence>
<organism evidence="15 16">
    <name type="scientific">Vulcanimicrobium alpinum</name>
    <dbReference type="NCBI Taxonomy" id="3016050"/>
    <lineage>
        <taxon>Bacteria</taxon>
        <taxon>Bacillati</taxon>
        <taxon>Vulcanimicrobiota</taxon>
        <taxon>Vulcanimicrobiia</taxon>
        <taxon>Vulcanimicrobiales</taxon>
        <taxon>Vulcanimicrobiaceae</taxon>
        <taxon>Vulcanimicrobium</taxon>
    </lineage>
</organism>
<dbReference type="InterPro" id="IPR004733">
    <property type="entry name" value="PurM_cligase"/>
</dbReference>
<dbReference type="InterPro" id="IPR036676">
    <property type="entry name" value="PurM-like_C_sf"/>
</dbReference>
<evidence type="ECO:0000259" key="13">
    <source>
        <dbReference type="Pfam" id="PF00586"/>
    </source>
</evidence>
<dbReference type="Pfam" id="PF02769">
    <property type="entry name" value="AIRS_C"/>
    <property type="match status" value="1"/>
</dbReference>
<comment type="pathway">
    <text evidence="1 12">Purine metabolism; IMP biosynthesis via de novo pathway; 5-amino-1-(5-phospho-D-ribosyl)imidazole from N(2)-formyl-N(1)-(5-phospho-D-ribosyl)glycinamide: step 2/2.</text>
</comment>
<proteinExistence type="inferred from homology"/>
<dbReference type="PANTHER" id="PTHR10520:SF12">
    <property type="entry name" value="TRIFUNCTIONAL PURINE BIOSYNTHETIC PROTEIN ADENOSINE-3"/>
    <property type="match status" value="1"/>
</dbReference>
<evidence type="ECO:0000256" key="8">
    <source>
        <dbReference type="ARBA" id="ARBA00031908"/>
    </source>
</evidence>
<comment type="catalytic activity">
    <reaction evidence="11 12">
        <text>2-formamido-N(1)-(5-O-phospho-beta-D-ribosyl)acetamidine + ATP = 5-amino-1-(5-phospho-beta-D-ribosyl)imidazole + ADP + phosphate + H(+)</text>
        <dbReference type="Rhea" id="RHEA:23032"/>
        <dbReference type="ChEBI" id="CHEBI:15378"/>
        <dbReference type="ChEBI" id="CHEBI:30616"/>
        <dbReference type="ChEBI" id="CHEBI:43474"/>
        <dbReference type="ChEBI" id="CHEBI:137981"/>
        <dbReference type="ChEBI" id="CHEBI:147287"/>
        <dbReference type="ChEBI" id="CHEBI:456216"/>
        <dbReference type="EC" id="6.3.3.1"/>
    </reaction>
</comment>
<evidence type="ECO:0000256" key="10">
    <source>
        <dbReference type="ARBA" id="ARBA00033093"/>
    </source>
</evidence>
<dbReference type="GO" id="GO:0005829">
    <property type="term" value="C:cytosol"/>
    <property type="evidence" value="ECO:0007669"/>
    <property type="project" value="TreeGrafter"/>
</dbReference>
<dbReference type="GO" id="GO:0005524">
    <property type="term" value="F:ATP binding"/>
    <property type="evidence" value="ECO:0007669"/>
    <property type="project" value="UniProtKB-KW"/>
</dbReference>
<dbReference type="Gene3D" id="3.30.1330.10">
    <property type="entry name" value="PurM-like, N-terminal domain"/>
    <property type="match status" value="1"/>
</dbReference>
<dbReference type="GO" id="GO:0046084">
    <property type="term" value="P:adenine biosynthetic process"/>
    <property type="evidence" value="ECO:0007669"/>
    <property type="project" value="TreeGrafter"/>
</dbReference>
<dbReference type="CDD" id="cd02196">
    <property type="entry name" value="PurM"/>
    <property type="match status" value="1"/>
</dbReference>
<evidence type="ECO:0000313" key="16">
    <source>
        <dbReference type="Proteomes" id="UP001317532"/>
    </source>
</evidence>
<evidence type="ECO:0000256" key="5">
    <source>
        <dbReference type="ARBA" id="ARBA00022598"/>
    </source>
</evidence>
<sequence length="345" mass="36518">MTTNSSGDDAYARAGVNIDAGNLAVQKYRDVTSGWTHPDQLGSLGNFSGLFRLPGDATRALVGSADGVGTKILIAAAVKRYDTVGADLVNHCVNDILVTGAEPLFFLDYLAVGKLDPHVASLIVAGVHRACRENHCALLGGETAEMPGVYRPDHFDLAGTIVGMVELAAIPDPNRVQPGDAIVGLPAVGLHTNGYTLARALIPEDEYGAPFGMGTFADALLAPHPSYLQQVRAMRAVADVKSMAHITGGGLLENVPRTLPDHAAAVFEQTRWDVPPIMAELVRRGNLQHEECYRTLNMGVGYTLVIPITDVDAALAAAPGARVIGFVQPRRDGEPRVVVHPARTA</sequence>
<comment type="similarity">
    <text evidence="2 12">Belongs to the AIR synthase family.</text>
</comment>
<evidence type="ECO:0000256" key="4">
    <source>
        <dbReference type="ARBA" id="ARBA00020367"/>
    </source>
</evidence>
<protein>
    <recommendedName>
        <fullName evidence="4 12">Phosphoribosylformylglycinamidine cyclo-ligase</fullName>
        <ecNumber evidence="3 12">6.3.3.1</ecNumber>
    </recommendedName>
    <alternativeName>
        <fullName evidence="9 12">AIR synthase</fullName>
    </alternativeName>
    <alternativeName>
        <fullName evidence="10 12">AIRS</fullName>
    </alternativeName>
    <alternativeName>
        <fullName evidence="8 12">Phosphoribosyl-aminoimidazole synthetase</fullName>
    </alternativeName>
</protein>
<dbReference type="SUPFAM" id="SSF55326">
    <property type="entry name" value="PurM N-terminal domain-like"/>
    <property type="match status" value="1"/>
</dbReference>
<reference evidence="15 16" key="1">
    <citation type="journal article" date="2022" name="ISME Commun">
        <title>Vulcanimicrobium alpinus gen. nov. sp. nov., the first cultivated representative of the candidate phylum 'Eremiobacterota', is a metabolically versatile aerobic anoxygenic phototroph.</title>
        <authorList>
            <person name="Yabe S."/>
            <person name="Muto K."/>
            <person name="Abe K."/>
            <person name="Yokota A."/>
            <person name="Staudigel H."/>
            <person name="Tebo B.M."/>
        </authorList>
    </citation>
    <scope>NUCLEOTIDE SEQUENCE [LARGE SCALE GENOMIC DNA]</scope>
    <source>
        <strain evidence="15 16">WC8-2</strain>
    </source>
</reference>
<keyword evidence="12" id="KW-0963">Cytoplasm</keyword>
<keyword evidence="6 12" id="KW-0547">Nucleotide-binding</keyword>
<feature type="domain" description="PurM-like C-terminal" evidence="14">
    <location>
        <begin position="177"/>
        <end position="335"/>
    </location>
</feature>
<dbReference type="InterPro" id="IPR036921">
    <property type="entry name" value="PurM-like_N_sf"/>
</dbReference>
<dbReference type="EMBL" id="AP025523">
    <property type="protein sequence ID" value="BDE05979.1"/>
    <property type="molecule type" value="Genomic_DNA"/>
</dbReference>
<dbReference type="Proteomes" id="UP001317532">
    <property type="component" value="Chromosome"/>
</dbReference>
<keyword evidence="16" id="KW-1185">Reference proteome</keyword>
<feature type="domain" description="PurM-like N-terminal" evidence="13">
    <location>
        <begin position="56"/>
        <end position="165"/>
    </location>
</feature>
<dbReference type="SUPFAM" id="SSF56042">
    <property type="entry name" value="PurM C-terminal domain-like"/>
    <property type="match status" value="1"/>
</dbReference>
<evidence type="ECO:0000256" key="11">
    <source>
        <dbReference type="ARBA" id="ARBA00049057"/>
    </source>
</evidence>
<keyword evidence="12" id="KW-0658">Purine biosynthesis</keyword>
<dbReference type="RefSeq" id="WP_317996983.1">
    <property type="nucleotide sequence ID" value="NZ_AP025523.1"/>
</dbReference>
<evidence type="ECO:0000259" key="14">
    <source>
        <dbReference type="Pfam" id="PF02769"/>
    </source>
</evidence>
<dbReference type="Gene3D" id="3.90.650.10">
    <property type="entry name" value="PurM-like C-terminal domain"/>
    <property type="match status" value="1"/>
</dbReference>
<dbReference type="GO" id="GO:0004637">
    <property type="term" value="F:phosphoribosylamine-glycine ligase activity"/>
    <property type="evidence" value="ECO:0007669"/>
    <property type="project" value="TreeGrafter"/>
</dbReference>
<dbReference type="Pfam" id="PF00586">
    <property type="entry name" value="AIRS"/>
    <property type="match status" value="1"/>
</dbReference>
<dbReference type="InterPro" id="IPR010918">
    <property type="entry name" value="PurM-like_C_dom"/>
</dbReference>
<evidence type="ECO:0000256" key="3">
    <source>
        <dbReference type="ARBA" id="ARBA00013047"/>
    </source>
</evidence>
<evidence type="ECO:0000313" key="15">
    <source>
        <dbReference type="EMBL" id="BDE05979.1"/>
    </source>
</evidence>
<dbReference type="GO" id="GO:0006189">
    <property type="term" value="P:'de novo' IMP biosynthetic process"/>
    <property type="evidence" value="ECO:0007669"/>
    <property type="project" value="UniProtKB-UniRule"/>
</dbReference>
<keyword evidence="5 12" id="KW-0436">Ligase</keyword>
<evidence type="ECO:0000256" key="9">
    <source>
        <dbReference type="ARBA" id="ARBA00032931"/>
    </source>
</evidence>
<dbReference type="GO" id="GO:0004641">
    <property type="term" value="F:phosphoribosylformylglycinamidine cyclo-ligase activity"/>
    <property type="evidence" value="ECO:0007669"/>
    <property type="project" value="UniProtKB-UniRule"/>
</dbReference>
<comment type="subcellular location">
    <subcellularLocation>
        <location evidence="12">Cytoplasm</location>
    </subcellularLocation>
</comment>
<keyword evidence="7 12" id="KW-0067">ATP-binding</keyword>
<evidence type="ECO:0000256" key="7">
    <source>
        <dbReference type="ARBA" id="ARBA00022840"/>
    </source>
</evidence>
<dbReference type="AlphaFoldDB" id="A0AAN1XVX5"/>
<evidence type="ECO:0000256" key="1">
    <source>
        <dbReference type="ARBA" id="ARBA00004686"/>
    </source>
</evidence>
<evidence type="ECO:0000256" key="12">
    <source>
        <dbReference type="HAMAP-Rule" id="MF_00741"/>
    </source>
</evidence>
<dbReference type="EC" id="6.3.3.1" evidence="3 12"/>
<gene>
    <name evidence="12 15" type="primary">purM</name>
    <name evidence="15" type="ORF">WPS_12550</name>
</gene>
<accession>A0AAN1XVX5</accession>
<dbReference type="HAMAP" id="MF_00741">
    <property type="entry name" value="AIRS"/>
    <property type="match status" value="1"/>
</dbReference>
<evidence type="ECO:0000256" key="6">
    <source>
        <dbReference type="ARBA" id="ARBA00022741"/>
    </source>
</evidence>
<dbReference type="PANTHER" id="PTHR10520">
    <property type="entry name" value="TRIFUNCTIONAL PURINE BIOSYNTHETIC PROTEIN ADENOSINE-3-RELATED"/>
    <property type="match status" value="1"/>
</dbReference>
<name>A0AAN1XVX5_UNVUL</name>
<dbReference type="InterPro" id="IPR016188">
    <property type="entry name" value="PurM-like_N"/>
</dbReference>
<dbReference type="KEGG" id="vab:WPS_12550"/>
<dbReference type="NCBIfam" id="TIGR00878">
    <property type="entry name" value="purM"/>
    <property type="match status" value="1"/>
</dbReference>